<dbReference type="Gene3D" id="3.40.50.300">
    <property type="entry name" value="P-loop containing nucleotide triphosphate hydrolases"/>
    <property type="match status" value="1"/>
</dbReference>
<dbReference type="Pfam" id="PF01926">
    <property type="entry name" value="MMR_HSR1"/>
    <property type="match status" value="1"/>
</dbReference>
<reference evidence="4" key="1">
    <citation type="journal article" date="2023" name="Mol. Phylogenet. Evol.">
        <title>Genome-scale phylogeny and comparative genomics of the fungal order Sordariales.</title>
        <authorList>
            <person name="Hensen N."/>
            <person name="Bonometti L."/>
            <person name="Westerberg I."/>
            <person name="Brannstrom I.O."/>
            <person name="Guillou S."/>
            <person name="Cros-Aarteil S."/>
            <person name="Calhoun S."/>
            <person name="Haridas S."/>
            <person name="Kuo A."/>
            <person name="Mondo S."/>
            <person name="Pangilinan J."/>
            <person name="Riley R."/>
            <person name="LaButti K."/>
            <person name="Andreopoulos B."/>
            <person name="Lipzen A."/>
            <person name="Chen C."/>
            <person name="Yan M."/>
            <person name="Daum C."/>
            <person name="Ng V."/>
            <person name="Clum A."/>
            <person name="Steindorff A."/>
            <person name="Ohm R.A."/>
            <person name="Martin F."/>
            <person name="Silar P."/>
            <person name="Natvig D.O."/>
            <person name="Lalanne C."/>
            <person name="Gautier V."/>
            <person name="Ament-Velasquez S.L."/>
            <person name="Kruys A."/>
            <person name="Hutchinson M.I."/>
            <person name="Powell A.J."/>
            <person name="Barry K."/>
            <person name="Miller A.N."/>
            <person name="Grigoriev I.V."/>
            <person name="Debuchy R."/>
            <person name="Gladieux P."/>
            <person name="Hiltunen Thoren M."/>
            <person name="Johannesson H."/>
        </authorList>
    </citation>
    <scope>NUCLEOTIDE SEQUENCE [LARGE SCALE GENOMIC DNA]</scope>
    <source>
        <strain evidence="4">CBS 284.82</strain>
    </source>
</reference>
<dbReference type="GO" id="GO:0005525">
    <property type="term" value="F:GTP binding"/>
    <property type="evidence" value="ECO:0007669"/>
    <property type="project" value="InterPro"/>
</dbReference>
<keyword evidence="4" id="KW-1185">Reference proteome</keyword>
<sequence length="448" mass="50318">MILVLEMRFAAEELADQAQRFAAFTGVTKPQPTDKFFLVMGMTGSGKSTFVARCTGQKVVVGHGLHSCTNSVGVFDFPWNGRRIYLVDTLGFNDTTRPDLEILDILATYLSTSYANGIRIHGFIMLHPISDNRMTGSSLRNIEMMKAMCGLASYHNLAIVTTMWPSTPDHAEKLMLERRYAELLADGRFFGDLVARGAHLFRHNETGRRNAFEEATSARRIVDRLVRQSDIHAPDVLRLQKEIVDEGKTLGETTAGIAVAGELYKARRAHELELRGLQAEMNSQLARVDAAHAAQIRELEADVMMKLKKAEDAKRALRRRMDEMHRDEERAWKQKIRELDEMFSQQLAEKQQELLDMEESLLEIRQDMARRAPNQREPTPRQRELMALQIAEHEEIVTSARAEVSNTQHAYQKFQGQTGNILNGTANGVAAGLTSGIVAGEPPSSLET</sequence>
<evidence type="ECO:0000256" key="1">
    <source>
        <dbReference type="SAM" id="Coils"/>
    </source>
</evidence>
<dbReference type="AlphaFoldDB" id="A0AAN6PKW1"/>
<evidence type="ECO:0000259" key="2">
    <source>
        <dbReference type="Pfam" id="PF01926"/>
    </source>
</evidence>
<keyword evidence="3" id="KW-0378">Hydrolase</keyword>
<dbReference type="InterPro" id="IPR006073">
    <property type="entry name" value="GTP-bd"/>
</dbReference>
<comment type="caution">
    <text evidence="3">The sequence shown here is derived from an EMBL/GenBank/DDBJ whole genome shotgun (WGS) entry which is preliminary data.</text>
</comment>
<dbReference type="Proteomes" id="UP001303115">
    <property type="component" value="Unassembled WGS sequence"/>
</dbReference>
<gene>
    <name evidence="3" type="ORF">C8A01DRAFT_15726</name>
</gene>
<feature type="domain" description="G" evidence="2">
    <location>
        <begin position="38"/>
        <end position="93"/>
    </location>
</feature>
<accession>A0AAN6PKW1</accession>
<dbReference type="CDD" id="cd00882">
    <property type="entry name" value="Ras_like_GTPase"/>
    <property type="match status" value="1"/>
</dbReference>
<name>A0AAN6PKW1_9PEZI</name>
<organism evidence="3 4">
    <name type="scientific">Parachaetomium inaequale</name>
    <dbReference type="NCBI Taxonomy" id="2588326"/>
    <lineage>
        <taxon>Eukaryota</taxon>
        <taxon>Fungi</taxon>
        <taxon>Dikarya</taxon>
        <taxon>Ascomycota</taxon>
        <taxon>Pezizomycotina</taxon>
        <taxon>Sordariomycetes</taxon>
        <taxon>Sordariomycetidae</taxon>
        <taxon>Sordariales</taxon>
        <taxon>Chaetomiaceae</taxon>
        <taxon>Parachaetomium</taxon>
    </lineage>
</organism>
<dbReference type="GO" id="GO:0016787">
    <property type="term" value="F:hydrolase activity"/>
    <property type="evidence" value="ECO:0007669"/>
    <property type="project" value="UniProtKB-KW"/>
</dbReference>
<evidence type="ECO:0000313" key="3">
    <source>
        <dbReference type="EMBL" id="KAK4040360.1"/>
    </source>
</evidence>
<dbReference type="InterPro" id="IPR027417">
    <property type="entry name" value="P-loop_NTPase"/>
</dbReference>
<protein>
    <submittedName>
        <fullName evidence="3">P-loop containing nucleoside triphosphate hydrolase protein</fullName>
    </submittedName>
</protein>
<evidence type="ECO:0000313" key="4">
    <source>
        <dbReference type="Proteomes" id="UP001303115"/>
    </source>
</evidence>
<keyword evidence="1" id="KW-0175">Coiled coil</keyword>
<dbReference type="SUPFAM" id="SSF52540">
    <property type="entry name" value="P-loop containing nucleoside triphosphate hydrolases"/>
    <property type="match status" value="1"/>
</dbReference>
<feature type="coiled-coil region" evidence="1">
    <location>
        <begin position="267"/>
        <end position="367"/>
    </location>
</feature>
<dbReference type="EMBL" id="MU854378">
    <property type="protein sequence ID" value="KAK4040360.1"/>
    <property type="molecule type" value="Genomic_DNA"/>
</dbReference>
<proteinExistence type="predicted"/>